<name>A0A914DJQ5_9BILA</name>
<reference evidence="2" key="1">
    <citation type="submission" date="2022-11" db="UniProtKB">
        <authorList>
            <consortium name="WormBaseParasite"/>
        </authorList>
    </citation>
    <scope>IDENTIFICATION</scope>
</reference>
<keyword evidence="1" id="KW-1185">Reference proteome</keyword>
<protein>
    <submittedName>
        <fullName evidence="2">Uncharacterized protein</fullName>
    </submittedName>
</protein>
<dbReference type="Proteomes" id="UP000887540">
    <property type="component" value="Unplaced"/>
</dbReference>
<evidence type="ECO:0000313" key="1">
    <source>
        <dbReference type="Proteomes" id="UP000887540"/>
    </source>
</evidence>
<dbReference type="WBParaSite" id="ACRNAN_scaffold2661.g17995.t1">
    <property type="protein sequence ID" value="ACRNAN_scaffold2661.g17995.t1"/>
    <property type="gene ID" value="ACRNAN_scaffold2661.g17995"/>
</dbReference>
<evidence type="ECO:0000313" key="2">
    <source>
        <dbReference type="WBParaSite" id="ACRNAN_scaffold2661.g17995.t1"/>
    </source>
</evidence>
<organism evidence="1 2">
    <name type="scientific">Acrobeloides nanus</name>
    <dbReference type="NCBI Taxonomy" id="290746"/>
    <lineage>
        <taxon>Eukaryota</taxon>
        <taxon>Metazoa</taxon>
        <taxon>Ecdysozoa</taxon>
        <taxon>Nematoda</taxon>
        <taxon>Chromadorea</taxon>
        <taxon>Rhabditida</taxon>
        <taxon>Tylenchina</taxon>
        <taxon>Cephalobomorpha</taxon>
        <taxon>Cephaloboidea</taxon>
        <taxon>Cephalobidae</taxon>
        <taxon>Acrobeloides</taxon>
    </lineage>
</organism>
<accession>A0A914DJQ5</accession>
<proteinExistence type="predicted"/>
<sequence>MPNMAIAVSIASGGIKMSNMPIFKRSTNRKNEYLGQTIPSICDPFHRRSFRISACCILLLAMHHPYFILVEYRSLEWFVPRDVWCLKEANVKDHLEFFIV</sequence>
<dbReference type="AlphaFoldDB" id="A0A914DJQ5"/>